<dbReference type="OrthoDB" id="676647at2"/>
<proteinExistence type="predicted"/>
<dbReference type="AlphaFoldDB" id="A0A3E1NUH3"/>
<gene>
    <name evidence="2" type="ORF">DXN04_27980</name>
</gene>
<feature type="transmembrane region" description="Helical" evidence="1">
    <location>
        <begin position="72"/>
        <end position="95"/>
    </location>
</feature>
<keyword evidence="1" id="KW-0812">Transmembrane</keyword>
<protein>
    <submittedName>
        <fullName evidence="2">Uncharacterized protein</fullName>
    </submittedName>
</protein>
<evidence type="ECO:0000256" key="1">
    <source>
        <dbReference type="SAM" id="Phobius"/>
    </source>
</evidence>
<keyword evidence="3" id="KW-1185">Reference proteome</keyword>
<feature type="transmembrane region" description="Helical" evidence="1">
    <location>
        <begin position="33"/>
        <end position="52"/>
    </location>
</feature>
<feature type="transmembrane region" description="Helical" evidence="1">
    <location>
        <begin position="6"/>
        <end position="26"/>
    </location>
</feature>
<comment type="caution">
    <text evidence="2">The sequence shown here is derived from an EMBL/GenBank/DDBJ whole genome shotgun (WGS) entry which is preliminary data.</text>
</comment>
<dbReference type="Proteomes" id="UP000261174">
    <property type="component" value="Unassembled WGS sequence"/>
</dbReference>
<accession>A0A3E1NUH3</accession>
<sequence>MRGNLFSTAYLVSNAGALLILLISIWFKRTGRVIIGCIFLTAALVNAWQAVYRPEAYNIYEWLAALPVYEYLIGQVFLVHITLYILILMVLQLFIGLGILYKNRVAWLLAIIYLLALAPLGAGSSFPCTLILAIACFIHLKKEKIPL</sequence>
<reference evidence="2 3" key="1">
    <citation type="submission" date="2018-08" db="EMBL/GenBank/DDBJ databases">
        <title>Chitinophaga sp. K20C18050901, a novel bacterium isolated from forest soil.</title>
        <authorList>
            <person name="Wang C."/>
        </authorList>
    </citation>
    <scope>NUCLEOTIDE SEQUENCE [LARGE SCALE GENOMIC DNA]</scope>
    <source>
        <strain evidence="2 3">K20C18050901</strain>
    </source>
</reference>
<organism evidence="2 3">
    <name type="scientific">Chitinophaga silvisoli</name>
    <dbReference type="NCBI Taxonomy" id="2291814"/>
    <lineage>
        <taxon>Bacteria</taxon>
        <taxon>Pseudomonadati</taxon>
        <taxon>Bacteroidota</taxon>
        <taxon>Chitinophagia</taxon>
        <taxon>Chitinophagales</taxon>
        <taxon>Chitinophagaceae</taxon>
        <taxon>Chitinophaga</taxon>
    </lineage>
</organism>
<dbReference type="EMBL" id="QTJV01000013">
    <property type="protein sequence ID" value="RFM31557.1"/>
    <property type="molecule type" value="Genomic_DNA"/>
</dbReference>
<keyword evidence="1" id="KW-1133">Transmembrane helix</keyword>
<keyword evidence="1" id="KW-0472">Membrane</keyword>
<evidence type="ECO:0000313" key="3">
    <source>
        <dbReference type="Proteomes" id="UP000261174"/>
    </source>
</evidence>
<name>A0A3E1NUH3_9BACT</name>
<evidence type="ECO:0000313" key="2">
    <source>
        <dbReference type="EMBL" id="RFM31557.1"/>
    </source>
</evidence>
<feature type="transmembrane region" description="Helical" evidence="1">
    <location>
        <begin position="107"/>
        <end position="140"/>
    </location>
</feature>
<dbReference type="RefSeq" id="WP_116856712.1">
    <property type="nucleotide sequence ID" value="NZ_QTJV01000013.1"/>
</dbReference>